<dbReference type="AlphaFoldDB" id="F4LSN1"/>
<dbReference type="KEGG" id="tep:TepRe1_2306"/>
<accession>F4LSN1</accession>
<keyword evidence="2" id="KW-1185">Reference proteome</keyword>
<evidence type="ECO:0000313" key="2">
    <source>
        <dbReference type="Proteomes" id="UP000010802"/>
    </source>
</evidence>
<proteinExistence type="predicted"/>
<reference evidence="2" key="1">
    <citation type="journal article" date="2013" name="Genome Announc.">
        <title>First genome sequence of a syntrophic acetate-oxidizing bacterium, Tepidanaerobacter acetatoxydans strain Re1.</title>
        <authorList>
            <person name="Manzoor S."/>
            <person name="Bongcam-Rudloff E."/>
            <person name="Schnurer A."/>
            <person name="Muller B."/>
        </authorList>
    </citation>
    <scope>NUCLEOTIDE SEQUENCE [LARGE SCALE GENOMIC DNA]</scope>
    <source>
        <strain evidence="2">Re1</strain>
    </source>
</reference>
<accession>L0S664</accession>
<gene>
    <name evidence="1" type="ordered locus">TEPIRE1_2478</name>
</gene>
<dbReference type="HOGENOM" id="CLU_3223153_0_0_9"/>
<name>F4LSN1_TEPAE</name>
<evidence type="ECO:0000313" key="1">
    <source>
        <dbReference type="EMBL" id="CCP27327.1"/>
    </source>
</evidence>
<dbReference type="STRING" id="1209989.TepRe1_2306"/>
<dbReference type="KEGG" id="tae:TepiRe1_2478"/>
<dbReference type="EMBL" id="HF563609">
    <property type="protein sequence ID" value="CCP27327.1"/>
    <property type="molecule type" value="Genomic_DNA"/>
</dbReference>
<sequence length="44" mass="5260">MENNIDNIVSLDNYRLKKLNKNINPLGVFILKKEKENYILLKKK</sequence>
<dbReference type="Proteomes" id="UP000010802">
    <property type="component" value="Chromosome"/>
</dbReference>
<dbReference type="PATRIC" id="fig|1209989.3.peg.2846"/>
<organism evidence="1 2">
    <name type="scientific">Tepidanaerobacter acetatoxydans (strain DSM 21804 / JCM 16047 / Re1)</name>
    <dbReference type="NCBI Taxonomy" id="1209989"/>
    <lineage>
        <taxon>Bacteria</taxon>
        <taxon>Bacillati</taxon>
        <taxon>Bacillota</taxon>
        <taxon>Clostridia</taxon>
        <taxon>Thermosediminibacterales</taxon>
        <taxon>Tepidanaerobacteraceae</taxon>
        <taxon>Tepidanaerobacter</taxon>
    </lineage>
</organism>
<protein>
    <submittedName>
        <fullName evidence="1">Uncharacterized protein</fullName>
    </submittedName>
</protein>